<dbReference type="Pfam" id="PF07648">
    <property type="entry name" value="Kazal_2"/>
    <property type="match status" value="1"/>
</dbReference>
<evidence type="ECO:0000256" key="1">
    <source>
        <dbReference type="ARBA" id="ARBA00023157"/>
    </source>
</evidence>
<dbReference type="FunFam" id="3.30.60.30:FF:000018">
    <property type="entry name" value="Transmembrane agrin"/>
    <property type="match status" value="1"/>
</dbReference>
<dbReference type="SMART" id="SM00280">
    <property type="entry name" value="KAZAL"/>
    <property type="match status" value="1"/>
</dbReference>
<organism evidence="3 4">
    <name type="scientific">Cirrhinus mrigala</name>
    <name type="common">Mrigala</name>
    <dbReference type="NCBI Taxonomy" id="683832"/>
    <lineage>
        <taxon>Eukaryota</taxon>
        <taxon>Metazoa</taxon>
        <taxon>Chordata</taxon>
        <taxon>Craniata</taxon>
        <taxon>Vertebrata</taxon>
        <taxon>Euteleostomi</taxon>
        <taxon>Actinopterygii</taxon>
        <taxon>Neopterygii</taxon>
        <taxon>Teleostei</taxon>
        <taxon>Ostariophysi</taxon>
        <taxon>Cypriniformes</taxon>
        <taxon>Cyprinidae</taxon>
        <taxon>Labeoninae</taxon>
        <taxon>Labeonini</taxon>
        <taxon>Cirrhinus</taxon>
    </lineage>
</organism>
<dbReference type="Proteomes" id="UP001529510">
    <property type="component" value="Unassembled WGS sequence"/>
</dbReference>
<dbReference type="Gene3D" id="3.30.60.30">
    <property type="match status" value="1"/>
</dbReference>
<protein>
    <recommendedName>
        <fullName evidence="2">Kazal-like domain-containing protein</fullName>
    </recommendedName>
</protein>
<dbReference type="SUPFAM" id="SSF100895">
    <property type="entry name" value="Kazal-type serine protease inhibitors"/>
    <property type="match status" value="1"/>
</dbReference>
<dbReference type="InterPro" id="IPR036058">
    <property type="entry name" value="Kazal_dom_sf"/>
</dbReference>
<name>A0ABD0N9L8_CIRMR</name>
<sequence>CRGKLCGFGAVCERDPADPSKGECVCKKIVCTSVVAPVCGSDSSTYSNECELEKAQCNTQRRIKAMRKGPC</sequence>
<dbReference type="InterPro" id="IPR050653">
    <property type="entry name" value="Prot_Inhib_GrowthFact_Antg"/>
</dbReference>
<dbReference type="EMBL" id="JAMKFB020000023">
    <property type="protein sequence ID" value="KAL0158259.1"/>
    <property type="molecule type" value="Genomic_DNA"/>
</dbReference>
<keyword evidence="4" id="KW-1185">Reference proteome</keyword>
<keyword evidence="1" id="KW-1015">Disulfide bond</keyword>
<dbReference type="AlphaFoldDB" id="A0ABD0N9L8"/>
<feature type="domain" description="Kazal-like" evidence="2">
    <location>
        <begin position="25"/>
        <end position="71"/>
    </location>
</feature>
<reference evidence="3 4" key="1">
    <citation type="submission" date="2024-05" db="EMBL/GenBank/DDBJ databases">
        <title>Genome sequencing and assembly of Indian major carp, Cirrhinus mrigala (Hamilton, 1822).</title>
        <authorList>
            <person name="Mohindra V."/>
            <person name="Chowdhury L.M."/>
            <person name="Lal K."/>
            <person name="Jena J.K."/>
        </authorList>
    </citation>
    <scope>NUCLEOTIDE SEQUENCE [LARGE SCALE GENOMIC DNA]</scope>
    <source>
        <strain evidence="3">CM1030</strain>
        <tissue evidence="3">Blood</tissue>
    </source>
</reference>
<feature type="non-terminal residue" evidence="3">
    <location>
        <position position="1"/>
    </location>
</feature>
<dbReference type="InterPro" id="IPR002350">
    <property type="entry name" value="Kazal_dom"/>
</dbReference>
<evidence type="ECO:0000313" key="3">
    <source>
        <dbReference type="EMBL" id="KAL0158259.1"/>
    </source>
</evidence>
<comment type="caution">
    <text evidence="3">The sequence shown here is derived from an EMBL/GenBank/DDBJ whole genome shotgun (WGS) entry which is preliminary data.</text>
</comment>
<accession>A0ABD0N9L8</accession>
<feature type="non-terminal residue" evidence="3">
    <location>
        <position position="71"/>
    </location>
</feature>
<dbReference type="PANTHER" id="PTHR10913:SF78">
    <property type="entry name" value="AGRIN"/>
    <property type="match status" value="1"/>
</dbReference>
<gene>
    <name evidence="3" type="ORF">M9458_046335</name>
</gene>
<dbReference type="PANTHER" id="PTHR10913">
    <property type="entry name" value="FOLLISTATIN-RELATED"/>
    <property type="match status" value="1"/>
</dbReference>
<evidence type="ECO:0000259" key="2">
    <source>
        <dbReference type="PROSITE" id="PS51465"/>
    </source>
</evidence>
<dbReference type="CDD" id="cd00104">
    <property type="entry name" value="KAZAL_FS"/>
    <property type="match status" value="1"/>
</dbReference>
<proteinExistence type="predicted"/>
<dbReference type="PROSITE" id="PS51465">
    <property type="entry name" value="KAZAL_2"/>
    <property type="match status" value="1"/>
</dbReference>
<evidence type="ECO:0000313" key="4">
    <source>
        <dbReference type="Proteomes" id="UP001529510"/>
    </source>
</evidence>